<comment type="caution">
    <text evidence="2">The sequence shown here is derived from an EMBL/GenBank/DDBJ whole genome shotgun (WGS) entry which is preliminary data.</text>
</comment>
<evidence type="ECO:0000313" key="3">
    <source>
        <dbReference type="Proteomes" id="UP001479436"/>
    </source>
</evidence>
<proteinExistence type="predicted"/>
<evidence type="ECO:0008006" key="4">
    <source>
        <dbReference type="Google" id="ProtNLM"/>
    </source>
</evidence>
<reference evidence="2 3" key="1">
    <citation type="submission" date="2023-04" db="EMBL/GenBank/DDBJ databases">
        <title>Genome of Basidiobolus ranarum AG-B5.</title>
        <authorList>
            <person name="Stajich J.E."/>
            <person name="Carter-House D."/>
            <person name="Gryganskyi A."/>
        </authorList>
    </citation>
    <scope>NUCLEOTIDE SEQUENCE [LARGE SCALE GENOMIC DNA]</scope>
    <source>
        <strain evidence="2 3">AG-B5</strain>
    </source>
</reference>
<feature type="region of interest" description="Disordered" evidence="1">
    <location>
        <begin position="1"/>
        <end position="86"/>
    </location>
</feature>
<name>A0ABR2WMP7_9FUNG</name>
<feature type="non-terminal residue" evidence="2">
    <location>
        <position position="1"/>
    </location>
</feature>
<gene>
    <name evidence="2" type="ORF">K7432_011136</name>
</gene>
<keyword evidence="3" id="KW-1185">Reference proteome</keyword>
<feature type="compositionally biased region" description="Gly residues" evidence="1">
    <location>
        <begin position="66"/>
        <end position="86"/>
    </location>
</feature>
<protein>
    <recommendedName>
        <fullName evidence="4">PI31 proteasome regulator C-terminal domain-containing protein</fullName>
    </recommendedName>
</protein>
<feature type="compositionally biased region" description="Gly residues" evidence="1">
    <location>
        <begin position="30"/>
        <end position="53"/>
    </location>
</feature>
<dbReference type="Proteomes" id="UP001479436">
    <property type="component" value="Unassembled WGS sequence"/>
</dbReference>
<dbReference type="EMBL" id="JASJQH010000831">
    <property type="protein sequence ID" value="KAK9762794.1"/>
    <property type="molecule type" value="Genomic_DNA"/>
</dbReference>
<accession>A0ABR2WMP7</accession>
<organism evidence="2 3">
    <name type="scientific">Basidiobolus ranarum</name>
    <dbReference type="NCBI Taxonomy" id="34480"/>
    <lineage>
        <taxon>Eukaryota</taxon>
        <taxon>Fungi</taxon>
        <taxon>Fungi incertae sedis</taxon>
        <taxon>Zoopagomycota</taxon>
        <taxon>Entomophthoromycotina</taxon>
        <taxon>Basidiobolomycetes</taxon>
        <taxon>Basidiobolales</taxon>
        <taxon>Basidiobolaceae</taxon>
        <taxon>Basidiobolus</taxon>
    </lineage>
</organism>
<sequence length="86" mass="8504">DYDQNPIFGGPNPLPRGSVPPGARFDPIGPFGGQPGQGRFQGGNRGRGRGGFSGEPDHDHLPPPGSGSGFGPGSGGFGGGPGGMFM</sequence>
<evidence type="ECO:0000256" key="1">
    <source>
        <dbReference type="SAM" id="MobiDB-lite"/>
    </source>
</evidence>
<evidence type="ECO:0000313" key="2">
    <source>
        <dbReference type="EMBL" id="KAK9762794.1"/>
    </source>
</evidence>